<gene>
    <name evidence="1" type="ORF">N7505_007280</name>
</gene>
<sequence>MAQQNFQNCLGIPTPESLRGLIRAPPACLPTPGDVAAVEITEGLGKYLGKPRDEIVQAQNLTSGLSDIAIILERPLHRSKHKFDVIFPNFVEESPTLSAVDELIRFASNGARSIHNVTVLNAFPFQPDKSAMERERIGHEALTRILKAKKPKVILRCHREEYWDEWLKRIELPGREYQLERKEVKMTEDHTAVVLQSFHPSCAVNNADCRPEYRALLMYHFVAAFSELRVEFRLPDTAEKIRKLCLKKGERTDHDIPSYKSWQAALRISQELERPYDGPCKARFVEISDETPFEHCSAQIKGFSAMYKSLNELFGNSNNFGCLGIAKVVLFLWKQHFRADPLYEQTMSWLLLRGNDQKDWFPSRPQQASLQRPLEDDLSELQISERPLLCDMRKLTDEARLLAGQTSDTLGRAEYLGESLRVNMACIMERYIVLVRKYLSGTSMSDINKAMAISTQLKSCEIFLSTIIDQNDSLEQPDMRGLLQRHQELASLINASVMA</sequence>
<keyword evidence="2" id="KW-1185">Reference proteome</keyword>
<protein>
    <submittedName>
        <fullName evidence="1">Uncharacterized protein</fullName>
    </submittedName>
</protein>
<comment type="caution">
    <text evidence="1">The sequence shown here is derived from an EMBL/GenBank/DDBJ whole genome shotgun (WGS) entry which is preliminary data.</text>
</comment>
<dbReference type="EMBL" id="JAPVEB010000004">
    <property type="protein sequence ID" value="KAJ5264487.1"/>
    <property type="molecule type" value="Genomic_DNA"/>
</dbReference>
<accession>A0ABQ8WCY5</accession>
<organism evidence="1 2">
    <name type="scientific">Penicillium chrysogenum</name>
    <name type="common">Penicillium notatum</name>
    <dbReference type="NCBI Taxonomy" id="5076"/>
    <lineage>
        <taxon>Eukaryota</taxon>
        <taxon>Fungi</taxon>
        <taxon>Dikarya</taxon>
        <taxon>Ascomycota</taxon>
        <taxon>Pezizomycotina</taxon>
        <taxon>Eurotiomycetes</taxon>
        <taxon>Eurotiomycetidae</taxon>
        <taxon>Eurotiales</taxon>
        <taxon>Aspergillaceae</taxon>
        <taxon>Penicillium</taxon>
        <taxon>Penicillium chrysogenum species complex</taxon>
    </lineage>
</organism>
<reference evidence="1 2" key="1">
    <citation type="journal article" date="2023" name="IMA Fungus">
        <title>Comparative genomic study of the Penicillium genus elucidates a diverse pangenome and 15 lateral gene transfer events.</title>
        <authorList>
            <person name="Petersen C."/>
            <person name="Sorensen T."/>
            <person name="Nielsen M.R."/>
            <person name="Sondergaard T.E."/>
            <person name="Sorensen J.L."/>
            <person name="Fitzpatrick D.A."/>
            <person name="Frisvad J.C."/>
            <person name="Nielsen K.L."/>
        </authorList>
    </citation>
    <scope>NUCLEOTIDE SEQUENCE [LARGE SCALE GENOMIC DNA]</scope>
    <source>
        <strain evidence="1 2">IBT 3361</strain>
    </source>
</reference>
<proteinExistence type="predicted"/>
<evidence type="ECO:0000313" key="1">
    <source>
        <dbReference type="EMBL" id="KAJ5264487.1"/>
    </source>
</evidence>
<name>A0ABQ8WCY5_PENCH</name>
<dbReference type="Proteomes" id="UP001220256">
    <property type="component" value="Unassembled WGS sequence"/>
</dbReference>
<evidence type="ECO:0000313" key="2">
    <source>
        <dbReference type="Proteomes" id="UP001220256"/>
    </source>
</evidence>